<dbReference type="AlphaFoldDB" id="A0A921KRV1"/>
<comment type="caution">
    <text evidence="2">The sequence shown here is derived from an EMBL/GenBank/DDBJ whole genome shotgun (WGS) entry which is preliminary data.</text>
</comment>
<dbReference type="EMBL" id="DYWO01000451">
    <property type="protein sequence ID" value="HJF51082.1"/>
    <property type="molecule type" value="Genomic_DNA"/>
</dbReference>
<feature type="non-terminal residue" evidence="2">
    <location>
        <position position="216"/>
    </location>
</feature>
<name>A0A921KRV1_9MICO</name>
<reference evidence="2" key="1">
    <citation type="journal article" date="2021" name="PeerJ">
        <title>Extensive microbial diversity within the chicken gut microbiome revealed by metagenomics and culture.</title>
        <authorList>
            <person name="Gilroy R."/>
            <person name="Ravi A."/>
            <person name="Getino M."/>
            <person name="Pursley I."/>
            <person name="Horton D.L."/>
            <person name="Alikhan N.F."/>
            <person name="Baker D."/>
            <person name="Gharbi K."/>
            <person name="Hall N."/>
            <person name="Watson M."/>
            <person name="Adriaenssens E.M."/>
            <person name="Foster-Nyarko E."/>
            <person name="Jarju S."/>
            <person name="Secka A."/>
            <person name="Antonio M."/>
            <person name="Oren A."/>
            <person name="Chaudhuri R.R."/>
            <person name="La Ragione R."/>
            <person name="Hildebrand F."/>
            <person name="Pallen M.J."/>
        </authorList>
    </citation>
    <scope>NUCLEOTIDE SEQUENCE</scope>
    <source>
        <strain evidence="2">1647</strain>
    </source>
</reference>
<protein>
    <submittedName>
        <fullName evidence="2">Uncharacterized protein</fullName>
    </submittedName>
</protein>
<organism evidence="2 3">
    <name type="scientific">Brachybacterium paraconglomeratum</name>
    <dbReference type="NCBI Taxonomy" id="173362"/>
    <lineage>
        <taxon>Bacteria</taxon>
        <taxon>Bacillati</taxon>
        <taxon>Actinomycetota</taxon>
        <taxon>Actinomycetes</taxon>
        <taxon>Micrococcales</taxon>
        <taxon>Dermabacteraceae</taxon>
        <taxon>Brachybacterium</taxon>
    </lineage>
</organism>
<gene>
    <name evidence="2" type="ORF">K8W24_15055</name>
</gene>
<feature type="compositionally biased region" description="Gly residues" evidence="1">
    <location>
        <begin position="1"/>
        <end position="16"/>
    </location>
</feature>
<proteinExistence type="predicted"/>
<evidence type="ECO:0000313" key="3">
    <source>
        <dbReference type="Proteomes" id="UP000775129"/>
    </source>
</evidence>
<evidence type="ECO:0000313" key="2">
    <source>
        <dbReference type="EMBL" id="HJF51082.1"/>
    </source>
</evidence>
<feature type="region of interest" description="Disordered" evidence="1">
    <location>
        <begin position="1"/>
        <end position="56"/>
    </location>
</feature>
<sequence length="216" mass="22865">MSGGGEPEQKGTGMGGWRRRGAAVKRGDPLRAAVRQGRRLLPAPDGELALRPGGGPTAREVLAPDLHAEAAAALDLVLDALADLAPVLAPAVAGRPARLAVREADRERLGAALGRLPAWMEITGSPARSRRLAVRPLLAVDSRLLPPHPELGVEIDVMGVESRGAQDMVHVGRALGAPDRIAEAAWEETSQESLQPRRRRPAPPAPDVEIDVVLTW</sequence>
<feature type="region of interest" description="Disordered" evidence="1">
    <location>
        <begin position="186"/>
        <end position="206"/>
    </location>
</feature>
<reference evidence="2" key="2">
    <citation type="submission" date="2021-09" db="EMBL/GenBank/DDBJ databases">
        <authorList>
            <person name="Gilroy R."/>
        </authorList>
    </citation>
    <scope>NUCLEOTIDE SEQUENCE</scope>
    <source>
        <strain evidence="2">1647</strain>
    </source>
</reference>
<dbReference type="Proteomes" id="UP000775129">
    <property type="component" value="Unassembled WGS sequence"/>
</dbReference>
<accession>A0A921KRV1</accession>
<evidence type="ECO:0000256" key="1">
    <source>
        <dbReference type="SAM" id="MobiDB-lite"/>
    </source>
</evidence>